<proteinExistence type="predicted"/>
<dbReference type="EMBL" id="CAJVPY010002319">
    <property type="protein sequence ID" value="CAG8556509.1"/>
    <property type="molecule type" value="Genomic_DNA"/>
</dbReference>
<protein>
    <submittedName>
        <fullName evidence="1">2348_t:CDS:1</fullName>
    </submittedName>
</protein>
<sequence length="1674" mass="193554">MKPAINTLDGKFQIKLISFPKRKVTYLLENHIDPSSIDLYSDWISEATNFTENPLTDESPTNDIYLEIRYPKEELIFENETIKPSKELIKKVTEALDNTDTYSELMNVFRTYGHLIPKKVIRGHKLYQMKCSIVDKNLPRFNINEEDLSIECENENILSKWESLAEQYGFDKSYLVSIDGNIVMRDKLKEWADESSKGDSNLKIDDKLNYNQSNTKERVLMIGVIPIKNYTNYFRVNFSTPLRSSNYRIFGKVMTERGELNNENIVKFQSMDINGFTANFEIGIEELTNLQITWLLIGNPIEIRHYSKDARNIRVLYSGETPFPDDNNWNISLKVTNNLPIGSILVTSFTHSPSNYDPNFIAEVQYYYDQEIIITVRDLEHDFGSNNKATHDEKIQEQTLEQVPYNDQEEYVEFIRNLECKVQWCILIIPENLKLDNMYCSPITTAHLKAAGQIISNDSLILDLIKFQKLDNGLIINNERTFFTKSSVCRFKKQPSIEFSKGTSFLVTSKKSIDSFLLKNHINPVIFDNIAKFIRNILFCELPTNDIYLEIQCVQVELIFEKGTINPAEELIDAIKNALKNNNPYYNLMEVFGIYGQFLPKKLIFGHKLNRMLNLEINDASITTNSNNLSILKYFQTNDEFEHILDEWENIVKPYNIDASYLLSIDGKVVKRDKLREWMDSCLKLDLRSLQLISWCDLYPIYETFDDSLCQEVKYVLAVKERVLNSGVIPIEDNIHSYTVKFSIQLRANNYKIFGKATASNGNLTDQIIINKTFRDLKINWIMVGIPAEVGFFSVYTRNIEILCTGKTLFVPAIDKDNWETLLEVSESLPINSIIITGFIYPLSNFEPTFLANIQYYENNKISLNIKNLGLSNEKDSIIDSDRESYSDLSTTLYSESDDKSKISIKSLNCEQNYLLEWYIIHTKNPETMTHLKAIGQDINTRKSEGQDINTKKSDLEFKNTKVLEDNKEILSSEKNILMDQPKIPLKQDNKAVFQEINIMQISEDKKFSWKTMYDKLPNPFRRNNNSSNDDHLVVIIKKVDNCGNNESFIRKIRKKTTLGMVREFLEDDELGLGTNFYFLKKNLGRILRCDEFNFNLEDVLEINNDTYILHIEHEIDLMLTQLIAMCDGGFIYSGNQIQKAPKKAFKINLSHIEIMKYNQYSESKYTCNSELEALCKQNFMQDDLSCLFSLFEISQESSKKETKSYKTIHAKKAQIFIPPSGIIPTESFINDVQHALMDSSDKIKSNLFEISKIYGYFYANQIDFGGAVHEIITEHSKLSASIELGNAKFSSINENISSTGNYKIIIGGKHEIYTTDFGEWVNSLSDFQTWGIIGYNNIHSIFDSLDYKLRLKVLEAFGQRILAARTENIQFRLYKDRKSPHVYTLNIRDIPHYTRNCQIFTSIMTENEQNIFSSHVEYIYDNTPVVVIHHIDSNEKSKNKIYPIQLAWVVTGYPNNFTFDSNHLHLTFQSKEYSKPQIRFNGYLFDIPNCRKDECILATCILDRTLDSLDLSSSYKFGFAISTHFSLSSNSAYVSIYDIENNKPITDCYFSEILKLHICIIGNSFTKHEDCFGKINITSSDKLKLKIFSRSNILTTKLKDIQNVISKNIDTKNGKFSSPLFISQFLGDLNFGKYHGAINITPRSINFGSLDNTSKMIKEAQISYFCLSRDFYN</sequence>
<evidence type="ECO:0000313" key="2">
    <source>
        <dbReference type="Proteomes" id="UP000789405"/>
    </source>
</evidence>
<comment type="caution">
    <text evidence="1">The sequence shown here is derived from an EMBL/GenBank/DDBJ whole genome shotgun (WGS) entry which is preliminary data.</text>
</comment>
<organism evidence="1 2">
    <name type="scientific">Dentiscutata erythropus</name>
    <dbReference type="NCBI Taxonomy" id="1348616"/>
    <lineage>
        <taxon>Eukaryota</taxon>
        <taxon>Fungi</taxon>
        <taxon>Fungi incertae sedis</taxon>
        <taxon>Mucoromycota</taxon>
        <taxon>Glomeromycotina</taxon>
        <taxon>Glomeromycetes</taxon>
        <taxon>Diversisporales</taxon>
        <taxon>Gigasporaceae</taxon>
        <taxon>Dentiscutata</taxon>
    </lineage>
</organism>
<keyword evidence="2" id="KW-1185">Reference proteome</keyword>
<name>A0A9N9FS94_9GLOM</name>
<dbReference type="Proteomes" id="UP000789405">
    <property type="component" value="Unassembled WGS sequence"/>
</dbReference>
<accession>A0A9N9FS94</accession>
<evidence type="ECO:0000313" key="1">
    <source>
        <dbReference type="EMBL" id="CAG8556509.1"/>
    </source>
</evidence>
<reference evidence="1" key="1">
    <citation type="submission" date="2021-06" db="EMBL/GenBank/DDBJ databases">
        <authorList>
            <person name="Kallberg Y."/>
            <person name="Tangrot J."/>
            <person name="Rosling A."/>
        </authorList>
    </citation>
    <scope>NUCLEOTIDE SEQUENCE</scope>
    <source>
        <strain evidence="1">MA453B</strain>
    </source>
</reference>
<gene>
    <name evidence="1" type="ORF">DERYTH_LOCUS5524</name>
</gene>